<proteinExistence type="inferred from homology"/>
<feature type="domain" description="Bacterial type II secretion system protein E" evidence="5">
    <location>
        <begin position="43"/>
        <end position="432"/>
    </location>
</feature>
<evidence type="ECO:0000256" key="1">
    <source>
        <dbReference type="ARBA" id="ARBA00006611"/>
    </source>
</evidence>
<evidence type="ECO:0000313" key="7">
    <source>
        <dbReference type="Proteomes" id="UP000317648"/>
    </source>
</evidence>
<dbReference type="GO" id="GO:0005524">
    <property type="term" value="F:ATP binding"/>
    <property type="evidence" value="ECO:0007669"/>
    <property type="project" value="UniProtKB-KW"/>
</dbReference>
<reference evidence="6 7" key="1">
    <citation type="submission" date="2019-02" db="EMBL/GenBank/DDBJ databases">
        <title>Deep-cultivation of Planctomycetes and their phenomic and genomic characterization uncovers novel biology.</title>
        <authorList>
            <person name="Wiegand S."/>
            <person name="Jogler M."/>
            <person name="Boedeker C."/>
            <person name="Pinto D."/>
            <person name="Vollmers J."/>
            <person name="Rivas-Marin E."/>
            <person name="Kohn T."/>
            <person name="Peeters S.H."/>
            <person name="Heuer A."/>
            <person name="Rast P."/>
            <person name="Oberbeckmann S."/>
            <person name="Bunk B."/>
            <person name="Jeske O."/>
            <person name="Meyerdierks A."/>
            <person name="Storesund J.E."/>
            <person name="Kallscheuer N."/>
            <person name="Luecker S."/>
            <person name="Lage O.M."/>
            <person name="Pohl T."/>
            <person name="Merkel B.J."/>
            <person name="Hornburger P."/>
            <person name="Mueller R.-W."/>
            <person name="Bruemmer F."/>
            <person name="Labrenz M."/>
            <person name="Spormann A.M."/>
            <person name="Op den Camp H."/>
            <person name="Overmann J."/>
            <person name="Amann R."/>
            <person name="Jetten M.S.M."/>
            <person name="Mascher T."/>
            <person name="Medema M.H."/>
            <person name="Devos D.P."/>
            <person name="Kaster A.-K."/>
            <person name="Ovreas L."/>
            <person name="Rohde M."/>
            <person name="Galperin M.Y."/>
            <person name="Jogler C."/>
        </authorList>
    </citation>
    <scope>NUCLEOTIDE SEQUENCE [LARGE SCALE GENOMIC DNA]</scope>
    <source>
        <strain evidence="6 7">Pla85_3_4</strain>
    </source>
</reference>
<evidence type="ECO:0000259" key="5">
    <source>
        <dbReference type="Pfam" id="PF00437"/>
    </source>
</evidence>
<sequence length="436" mass="48747">MSNAPPGPIELPPLKVEPAGDMRPDQFGMLRQHPGYPPAVILIFEAIASRAEKVLLDYTRDGVAVRYNIDGMWVQTPGRDRMTGDALLMVLKLFAALNPSERRAKQQGFFKGALNKDKYKFELVTEGVKTGERVLLEIRAQKKDIATLKDLGMRDKAAEQLKSWMTRERGLILFSGPLDSGLRTTYRSALNSTDRFMRDFRSVEDKHAPEPDIINVEAEFFDSRAGQTAITILPKLVLREPDVVCVPELNSDVAKSLCELSVKNPLLTMTRIRAVDCVDALQRFTSLHPDLSLFAKSLIGVINQRLVRRLCQCKEAYQPPPQLLHKLGIPPGRVNMLYRERRPLSPEQIQQLQEAKQPVPPPCPQCNGVGYFGRVAIFEMLEVNDSVRQGVAQRAQADQLRELARGAGARSFQEEAILQVALGVTSITEAQRTLKG</sequence>
<dbReference type="Gene3D" id="3.40.50.300">
    <property type="entry name" value="P-loop containing nucleotide triphosphate hydrolases"/>
    <property type="match status" value="1"/>
</dbReference>
<evidence type="ECO:0000256" key="3">
    <source>
        <dbReference type="ARBA" id="ARBA00022840"/>
    </source>
</evidence>
<dbReference type="AlphaFoldDB" id="A0A518DQ45"/>
<keyword evidence="3" id="KW-0067">ATP-binding</keyword>
<dbReference type="InterPro" id="IPR001482">
    <property type="entry name" value="T2SS/T4SS_dom"/>
</dbReference>
<evidence type="ECO:0000313" key="6">
    <source>
        <dbReference type="EMBL" id="QDU93950.1"/>
    </source>
</evidence>
<name>A0A518DQ45_9BACT</name>
<feature type="compositionally biased region" description="Pro residues" evidence="4">
    <location>
        <begin position="1"/>
        <end position="11"/>
    </location>
</feature>
<dbReference type="PANTHER" id="PTHR30258">
    <property type="entry name" value="TYPE II SECRETION SYSTEM PROTEIN GSPE-RELATED"/>
    <property type="match status" value="1"/>
</dbReference>
<dbReference type="GO" id="GO:0005886">
    <property type="term" value="C:plasma membrane"/>
    <property type="evidence" value="ECO:0007669"/>
    <property type="project" value="TreeGrafter"/>
</dbReference>
<dbReference type="EMBL" id="CP036433">
    <property type="protein sequence ID" value="QDU93950.1"/>
    <property type="molecule type" value="Genomic_DNA"/>
</dbReference>
<feature type="region of interest" description="Disordered" evidence="4">
    <location>
        <begin position="1"/>
        <end position="24"/>
    </location>
</feature>
<dbReference type="RefSeq" id="WP_145051530.1">
    <property type="nucleotide sequence ID" value="NZ_CP036433.1"/>
</dbReference>
<accession>A0A518DQ45</accession>
<dbReference type="OrthoDB" id="244550at2"/>
<gene>
    <name evidence="6" type="primary">epsE_4</name>
    <name evidence="6" type="ORF">Pla8534_17360</name>
</gene>
<dbReference type="KEGG" id="lcre:Pla8534_17360"/>
<dbReference type="PANTHER" id="PTHR30258:SF2">
    <property type="entry name" value="COMG OPERON PROTEIN 1"/>
    <property type="match status" value="1"/>
</dbReference>
<protein>
    <submittedName>
        <fullName evidence="6">Type II secretion system protein E</fullName>
    </submittedName>
</protein>
<evidence type="ECO:0000256" key="4">
    <source>
        <dbReference type="SAM" id="MobiDB-lite"/>
    </source>
</evidence>
<dbReference type="SUPFAM" id="SSF52540">
    <property type="entry name" value="P-loop containing nucleoside triphosphate hydrolases"/>
    <property type="match status" value="1"/>
</dbReference>
<dbReference type="GO" id="GO:0016887">
    <property type="term" value="F:ATP hydrolysis activity"/>
    <property type="evidence" value="ECO:0007669"/>
    <property type="project" value="TreeGrafter"/>
</dbReference>
<dbReference type="Proteomes" id="UP000317648">
    <property type="component" value="Chromosome"/>
</dbReference>
<keyword evidence="7" id="KW-1185">Reference proteome</keyword>
<evidence type="ECO:0000256" key="2">
    <source>
        <dbReference type="ARBA" id="ARBA00022741"/>
    </source>
</evidence>
<comment type="similarity">
    <text evidence="1">Belongs to the GSP E family.</text>
</comment>
<keyword evidence="2" id="KW-0547">Nucleotide-binding</keyword>
<dbReference type="Pfam" id="PF00437">
    <property type="entry name" value="T2SSE"/>
    <property type="match status" value="1"/>
</dbReference>
<organism evidence="6 7">
    <name type="scientific">Lignipirellula cremea</name>
    <dbReference type="NCBI Taxonomy" id="2528010"/>
    <lineage>
        <taxon>Bacteria</taxon>
        <taxon>Pseudomonadati</taxon>
        <taxon>Planctomycetota</taxon>
        <taxon>Planctomycetia</taxon>
        <taxon>Pirellulales</taxon>
        <taxon>Pirellulaceae</taxon>
        <taxon>Lignipirellula</taxon>
    </lineage>
</organism>
<dbReference type="InterPro" id="IPR027417">
    <property type="entry name" value="P-loop_NTPase"/>
</dbReference>
<dbReference type="Gene3D" id="3.30.450.90">
    <property type="match status" value="1"/>
</dbReference>